<evidence type="ECO:0000259" key="10">
    <source>
        <dbReference type="PROSITE" id="PS50929"/>
    </source>
</evidence>
<proteinExistence type="inferred from homology"/>
<evidence type="ECO:0000259" key="9">
    <source>
        <dbReference type="PROSITE" id="PS50893"/>
    </source>
</evidence>
<evidence type="ECO:0000256" key="3">
    <source>
        <dbReference type="ARBA" id="ARBA00022692"/>
    </source>
</evidence>
<dbReference type="SUPFAM" id="SSF90123">
    <property type="entry name" value="ABC transporter transmembrane region"/>
    <property type="match status" value="1"/>
</dbReference>
<dbReference type="Proteomes" id="UP000199300">
    <property type="component" value="Unassembled WGS sequence"/>
</dbReference>
<evidence type="ECO:0000256" key="2">
    <source>
        <dbReference type="ARBA" id="ARBA00005417"/>
    </source>
</evidence>
<evidence type="ECO:0000256" key="7">
    <source>
        <dbReference type="ARBA" id="ARBA00023136"/>
    </source>
</evidence>
<evidence type="ECO:0000256" key="1">
    <source>
        <dbReference type="ARBA" id="ARBA00004651"/>
    </source>
</evidence>
<sequence length="577" mass="65005">MKFPIKQFLSYYRPYLSQLSFVLICAFVTTILALMFPLLVRYVTGEMLAADLSVAQAQVFWVGLLMVAITVLQQASRCFLDYKGHLLGARMEKDLRGDLFQHIQRLSFSFFDQAKTGELMSRISHDLYAVSEVYHHGIEDIILFGFRFIGAFSILFIMNWRLSLIVIAFLPIMAWFSYLYNKKLNKTMLDNKEKIAEIHAQVEDSLSGVRVVQSFANEQLEINKFKQRNNQFFSSRKETYQAETVLYTGVESFIQAITIAVVLIGANMIMEQALELPDLIAFMLYVEFLVAPIRRMLLFSSMLQEALTGFQRFSELIGTQAEIRNPQNPKQLQISGEIVFNQVAFQYNNTDLAVLKKLNLTISPGEYVALVGASGAGKTTISALIPRFYDVTEGCILVDGCDVREIDLTALRQQIGIVQQDVYLFSGSVKDNIRYGNPAATDEQIIEAAKQANAHDFIINLPKGYDSDIGQRGVRLSGGQKQRLSIARVFLKNPPILILDEATSALDNESEYIVKASMEKLAKGRTTLVIAHRLSTIQNAQRIVVLSDGAVVEEGTHEGLINQEGAYAHLYEQQFKQ</sequence>
<feature type="domain" description="ABC transmembrane type-1" evidence="10">
    <location>
        <begin position="21"/>
        <end position="305"/>
    </location>
</feature>
<comment type="similarity">
    <text evidence="2">Belongs to the ABC transporter superfamily.</text>
</comment>
<dbReference type="STRING" id="872970.SAMN04488134_11225"/>
<dbReference type="PROSITE" id="PS50929">
    <property type="entry name" value="ABC_TM1F"/>
    <property type="match status" value="1"/>
</dbReference>
<dbReference type="FunFam" id="3.40.50.300:FF:000218">
    <property type="entry name" value="Multidrug ABC transporter ATP-binding protein"/>
    <property type="match status" value="1"/>
</dbReference>
<feature type="transmembrane region" description="Helical" evidence="8">
    <location>
        <begin position="141"/>
        <end position="158"/>
    </location>
</feature>
<name>A0A1H8S883_9BACI</name>
<evidence type="ECO:0000313" key="12">
    <source>
        <dbReference type="Proteomes" id="UP000199300"/>
    </source>
</evidence>
<dbReference type="GO" id="GO:0016887">
    <property type="term" value="F:ATP hydrolysis activity"/>
    <property type="evidence" value="ECO:0007669"/>
    <property type="project" value="InterPro"/>
</dbReference>
<dbReference type="PANTHER" id="PTHR43394">
    <property type="entry name" value="ATP-DEPENDENT PERMEASE MDL1, MITOCHONDRIAL"/>
    <property type="match status" value="1"/>
</dbReference>
<dbReference type="RefSeq" id="WP_091499654.1">
    <property type="nucleotide sequence ID" value="NZ_FODJ01000012.1"/>
</dbReference>
<dbReference type="OrthoDB" id="9770415at2"/>
<dbReference type="AlphaFoldDB" id="A0A1H8S883"/>
<comment type="subcellular location">
    <subcellularLocation>
        <location evidence="1">Cell membrane</location>
        <topology evidence="1">Multi-pass membrane protein</topology>
    </subcellularLocation>
</comment>
<dbReference type="GO" id="GO:0005524">
    <property type="term" value="F:ATP binding"/>
    <property type="evidence" value="ECO:0007669"/>
    <property type="project" value="UniProtKB-KW"/>
</dbReference>
<dbReference type="PANTHER" id="PTHR43394:SF1">
    <property type="entry name" value="ATP-BINDING CASSETTE SUB-FAMILY B MEMBER 10, MITOCHONDRIAL"/>
    <property type="match status" value="1"/>
</dbReference>
<dbReference type="GO" id="GO:0005886">
    <property type="term" value="C:plasma membrane"/>
    <property type="evidence" value="ECO:0007669"/>
    <property type="project" value="UniProtKB-SubCell"/>
</dbReference>
<keyword evidence="3 8" id="KW-0812">Transmembrane</keyword>
<keyword evidence="4" id="KW-0547">Nucleotide-binding</keyword>
<gene>
    <name evidence="11" type="ORF">SAMN04488134_11225</name>
</gene>
<dbReference type="Gene3D" id="3.40.50.300">
    <property type="entry name" value="P-loop containing nucleotide triphosphate hydrolases"/>
    <property type="match status" value="1"/>
</dbReference>
<evidence type="ECO:0000256" key="6">
    <source>
        <dbReference type="ARBA" id="ARBA00022989"/>
    </source>
</evidence>
<dbReference type="CDD" id="cd18549">
    <property type="entry name" value="ABC_6TM_YwjA_like"/>
    <property type="match status" value="1"/>
</dbReference>
<dbReference type="InterPro" id="IPR036640">
    <property type="entry name" value="ABC1_TM_sf"/>
</dbReference>
<dbReference type="InterPro" id="IPR017871">
    <property type="entry name" value="ABC_transporter-like_CS"/>
</dbReference>
<dbReference type="CDD" id="cd03251">
    <property type="entry name" value="ABCC_MsbA"/>
    <property type="match status" value="1"/>
</dbReference>
<dbReference type="GO" id="GO:0015421">
    <property type="term" value="F:ABC-type oligopeptide transporter activity"/>
    <property type="evidence" value="ECO:0007669"/>
    <property type="project" value="TreeGrafter"/>
</dbReference>
<dbReference type="InterPro" id="IPR011527">
    <property type="entry name" value="ABC1_TM_dom"/>
</dbReference>
<dbReference type="InterPro" id="IPR039421">
    <property type="entry name" value="Type_1_exporter"/>
</dbReference>
<protein>
    <submittedName>
        <fullName evidence="11">ATP-binding cassette, subfamily B</fullName>
    </submittedName>
</protein>
<dbReference type="PROSITE" id="PS50893">
    <property type="entry name" value="ABC_TRANSPORTER_2"/>
    <property type="match status" value="1"/>
</dbReference>
<evidence type="ECO:0000256" key="8">
    <source>
        <dbReference type="SAM" id="Phobius"/>
    </source>
</evidence>
<accession>A0A1H8S883</accession>
<keyword evidence="12" id="KW-1185">Reference proteome</keyword>
<evidence type="ECO:0000256" key="4">
    <source>
        <dbReference type="ARBA" id="ARBA00022741"/>
    </source>
</evidence>
<feature type="transmembrane region" description="Helical" evidence="8">
    <location>
        <begin position="60"/>
        <end position="80"/>
    </location>
</feature>
<keyword evidence="5 11" id="KW-0067">ATP-binding</keyword>
<keyword evidence="7 8" id="KW-0472">Membrane</keyword>
<feature type="transmembrane region" description="Helical" evidence="8">
    <location>
        <begin position="21"/>
        <end position="40"/>
    </location>
</feature>
<dbReference type="SMART" id="SM00382">
    <property type="entry name" value="AAA"/>
    <property type="match status" value="1"/>
</dbReference>
<evidence type="ECO:0000256" key="5">
    <source>
        <dbReference type="ARBA" id="ARBA00022840"/>
    </source>
</evidence>
<feature type="transmembrane region" description="Helical" evidence="8">
    <location>
        <begin position="245"/>
        <end position="270"/>
    </location>
</feature>
<dbReference type="Pfam" id="PF00005">
    <property type="entry name" value="ABC_tran"/>
    <property type="match status" value="1"/>
</dbReference>
<feature type="transmembrane region" description="Helical" evidence="8">
    <location>
        <begin position="164"/>
        <end position="181"/>
    </location>
</feature>
<organism evidence="11 12">
    <name type="scientific">Amphibacillus marinus</name>
    <dbReference type="NCBI Taxonomy" id="872970"/>
    <lineage>
        <taxon>Bacteria</taxon>
        <taxon>Bacillati</taxon>
        <taxon>Bacillota</taxon>
        <taxon>Bacilli</taxon>
        <taxon>Bacillales</taxon>
        <taxon>Bacillaceae</taxon>
        <taxon>Amphibacillus</taxon>
    </lineage>
</organism>
<dbReference type="InterPro" id="IPR003439">
    <property type="entry name" value="ABC_transporter-like_ATP-bd"/>
</dbReference>
<feature type="domain" description="ABC transporter" evidence="9">
    <location>
        <begin position="338"/>
        <end position="573"/>
    </location>
</feature>
<reference evidence="11 12" key="1">
    <citation type="submission" date="2016-10" db="EMBL/GenBank/DDBJ databases">
        <authorList>
            <person name="de Groot N.N."/>
        </authorList>
    </citation>
    <scope>NUCLEOTIDE SEQUENCE [LARGE SCALE GENOMIC DNA]</scope>
    <source>
        <strain evidence="11 12">CGMCC 1.10434</strain>
    </source>
</reference>
<dbReference type="SUPFAM" id="SSF52540">
    <property type="entry name" value="P-loop containing nucleoside triphosphate hydrolases"/>
    <property type="match status" value="1"/>
</dbReference>
<keyword evidence="6 8" id="KW-1133">Transmembrane helix</keyword>
<dbReference type="PROSITE" id="PS00211">
    <property type="entry name" value="ABC_TRANSPORTER_1"/>
    <property type="match status" value="1"/>
</dbReference>
<dbReference type="Gene3D" id="1.20.1560.10">
    <property type="entry name" value="ABC transporter type 1, transmembrane domain"/>
    <property type="match status" value="1"/>
</dbReference>
<dbReference type="Pfam" id="PF00664">
    <property type="entry name" value="ABC_membrane"/>
    <property type="match status" value="1"/>
</dbReference>
<dbReference type="InterPro" id="IPR027417">
    <property type="entry name" value="P-loop_NTPase"/>
</dbReference>
<dbReference type="InterPro" id="IPR003593">
    <property type="entry name" value="AAA+_ATPase"/>
</dbReference>
<evidence type="ECO:0000313" key="11">
    <source>
        <dbReference type="EMBL" id="SEO74604.1"/>
    </source>
</evidence>
<dbReference type="EMBL" id="FODJ01000012">
    <property type="protein sequence ID" value="SEO74604.1"/>
    <property type="molecule type" value="Genomic_DNA"/>
</dbReference>